<name>A0A5B7G781_PORTR</name>
<evidence type="ECO:0000313" key="2">
    <source>
        <dbReference type="Proteomes" id="UP000324222"/>
    </source>
</evidence>
<dbReference type="AlphaFoldDB" id="A0A5B7G781"/>
<proteinExistence type="predicted"/>
<organism evidence="1 2">
    <name type="scientific">Portunus trituberculatus</name>
    <name type="common">Swimming crab</name>
    <name type="synonym">Neptunus trituberculatus</name>
    <dbReference type="NCBI Taxonomy" id="210409"/>
    <lineage>
        <taxon>Eukaryota</taxon>
        <taxon>Metazoa</taxon>
        <taxon>Ecdysozoa</taxon>
        <taxon>Arthropoda</taxon>
        <taxon>Crustacea</taxon>
        <taxon>Multicrustacea</taxon>
        <taxon>Malacostraca</taxon>
        <taxon>Eumalacostraca</taxon>
        <taxon>Eucarida</taxon>
        <taxon>Decapoda</taxon>
        <taxon>Pleocyemata</taxon>
        <taxon>Brachyura</taxon>
        <taxon>Eubrachyura</taxon>
        <taxon>Portunoidea</taxon>
        <taxon>Portunidae</taxon>
        <taxon>Portuninae</taxon>
        <taxon>Portunus</taxon>
    </lineage>
</organism>
<keyword evidence="2" id="KW-1185">Reference proteome</keyword>
<comment type="caution">
    <text evidence="1">The sequence shown here is derived from an EMBL/GenBank/DDBJ whole genome shotgun (WGS) entry which is preliminary data.</text>
</comment>
<dbReference type="EMBL" id="VSRR010011606">
    <property type="protein sequence ID" value="MPC53417.1"/>
    <property type="molecule type" value="Genomic_DNA"/>
</dbReference>
<dbReference type="Proteomes" id="UP000324222">
    <property type="component" value="Unassembled WGS sequence"/>
</dbReference>
<protein>
    <submittedName>
        <fullName evidence="1">Uncharacterized protein</fullName>
    </submittedName>
</protein>
<sequence>MENGKVPAIPNRIFKLSARRNFKLRAREFCCWPIGGSSALLVPHLQSASTEYRQNLFNLPLIHQDGPKMSFIMFCMWG</sequence>
<accession>A0A5B7G781</accession>
<reference evidence="1 2" key="1">
    <citation type="submission" date="2019-05" db="EMBL/GenBank/DDBJ databases">
        <title>Another draft genome of Portunus trituberculatus and its Hox gene families provides insights of decapod evolution.</title>
        <authorList>
            <person name="Jeong J.-H."/>
            <person name="Song I."/>
            <person name="Kim S."/>
            <person name="Choi T."/>
            <person name="Kim D."/>
            <person name="Ryu S."/>
            <person name="Kim W."/>
        </authorList>
    </citation>
    <scope>NUCLEOTIDE SEQUENCE [LARGE SCALE GENOMIC DNA]</scope>
    <source>
        <tissue evidence="1">Muscle</tissue>
    </source>
</reference>
<gene>
    <name evidence="1" type="ORF">E2C01_047307</name>
</gene>
<evidence type="ECO:0000313" key="1">
    <source>
        <dbReference type="EMBL" id="MPC53417.1"/>
    </source>
</evidence>